<reference evidence="3" key="1">
    <citation type="submission" date="2015-08" db="EMBL/GenBank/DDBJ databases">
        <authorList>
            <person name="Varghese N."/>
        </authorList>
    </citation>
    <scope>NUCLEOTIDE SEQUENCE [LARGE SCALE GENOMIC DNA]</scope>
    <source>
        <strain evidence="3">DSM 23407</strain>
    </source>
</reference>
<keyword evidence="1" id="KW-1133">Transmembrane helix</keyword>
<feature type="transmembrane region" description="Helical" evidence="1">
    <location>
        <begin position="6"/>
        <end position="24"/>
    </location>
</feature>
<dbReference type="Proteomes" id="UP000183900">
    <property type="component" value="Unassembled WGS sequence"/>
</dbReference>
<dbReference type="EMBL" id="CYHE01000001">
    <property type="protein sequence ID" value="CUA91988.1"/>
    <property type="molecule type" value="Genomic_DNA"/>
</dbReference>
<evidence type="ECO:0000313" key="3">
    <source>
        <dbReference type="Proteomes" id="UP000183900"/>
    </source>
</evidence>
<dbReference type="AlphaFoldDB" id="A0A0K6HMF6"/>
<organism evidence="2 3">
    <name type="scientific">Pannonibacter indicus</name>
    <dbReference type="NCBI Taxonomy" id="466044"/>
    <lineage>
        <taxon>Bacteria</taxon>
        <taxon>Pseudomonadati</taxon>
        <taxon>Pseudomonadota</taxon>
        <taxon>Alphaproteobacteria</taxon>
        <taxon>Hyphomicrobiales</taxon>
        <taxon>Stappiaceae</taxon>
        <taxon>Pannonibacter</taxon>
    </lineage>
</organism>
<accession>A0A0K6HMF6</accession>
<gene>
    <name evidence="2" type="ORF">Ga0061067_101213</name>
</gene>
<dbReference type="OrthoDB" id="7165680at2"/>
<protein>
    <submittedName>
        <fullName evidence="2">Predicted secreted (Periplasmic) protein</fullName>
    </submittedName>
</protein>
<keyword evidence="1" id="KW-0812">Transmembrane</keyword>
<sequence>MVSRYLNIVCVLAVLTGAGVVYDMKMEAEHTSEYVASLKVKIDEEHEAIRVLRAEWSVLNQPARLQGLTERYDEFLKLQEMDPGKQIVQLQDLPMRPVMLPPVGGEAPLDGFAALRDPASTSSIR</sequence>
<keyword evidence="1" id="KW-0472">Membrane</keyword>
<evidence type="ECO:0000256" key="1">
    <source>
        <dbReference type="SAM" id="Phobius"/>
    </source>
</evidence>
<proteinExistence type="predicted"/>
<name>A0A0K6HMF6_9HYPH</name>
<dbReference type="RefSeq" id="WP_055453981.1">
    <property type="nucleotide sequence ID" value="NZ_CYHE01000001.1"/>
</dbReference>
<keyword evidence="3" id="KW-1185">Reference proteome</keyword>
<evidence type="ECO:0000313" key="2">
    <source>
        <dbReference type="EMBL" id="CUA91988.1"/>
    </source>
</evidence>